<dbReference type="PANTHER" id="PTHR15268">
    <property type="entry name" value="THRAP3/BCLAF1"/>
    <property type="match status" value="1"/>
</dbReference>
<protein>
    <recommendedName>
        <fullName evidence="5">BCLAF1 and THRAP3 family member 3</fullName>
    </recommendedName>
</protein>
<keyword evidence="4" id="KW-1185">Reference proteome</keyword>
<dbReference type="Proteomes" id="UP000265020">
    <property type="component" value="Unassembled WGS sequence"/>
</dbReference>
<feature type="region of interest" description="Disordered" evidence="2">
    <location>
        <begin position="1"/>
        <end position="116"/>
    </location>
</feature>
<proteinExistence type="inferred from homology"/>
<feature type="compositionally biased region" description="Basic residues" evidence="2">
    <location>
        <begin position="1"/>
        <end position="13"/>
    </location>
</feature>
<dbReference type="GeneTree" id="ENSGT00950000183163"/>
<dbReference type="GO" id="GO:0045944">
    <property type="term" value="P:positive regulation of transcription by RNA polymerase II"/>
    <property type="evidence" value="ECO:0007669"/>
    <property type="project" value="TreeGrafter"/>
</dbReference>
<feature type="compositionally biased region" description="Basic and acidic residues" evidence="2">
    <location>
        <begin position="285"/>
        <end position="298"/>
    </location>
</feature>
<evidence type="ECO:0000256" key="2">
    <source>
        <dbReference type="SAM" id="MobiDB-lite"/>
    </source>
</evidence>
<dbReference type="OMA" id="EHDHGIT"/>
<accession>A0A3Q2E9B4</accession>
<feature type="region of interest" description="Disordered" evidence="2">
    <location>
        <begin position="630"/>
        <end position="713"/>
    </location>
</feature>
<feature type="compositionally biased region" description="Basic and acidic residues" evidence="2">
    <location>
        <begin position="34"/>
        <end position="116"/>
    </location>
</feature>
<evidence type="ECO:0008006" key="5">
    <source>
        <dbReference type="Google" id="ProtNLM"/>
    </source>
</evidence>
<feature type="compositionally biased region" description="Basic and acidic residues" evidence="2">
    <location>
        <begin position="248"/>
        <end position="277"/>
    </location>
</feature>
<evidence type="ECO:0000313" key="3">
    <source>
        <dbReference type="Ensembl" id="ENSCVAP00000028993.1"/>
    </source>
</evidence>
<feature type="compositionally biased region" description="Basic and acidic residues" evidence="2">
    <location>
        <begin position="205"/>
        <end position="237"/>
    </location>
</feature>
<dbReference type="GeneID" id="107081805"/>
<evidence type="ECO:0000256" key="1">
    <source>
        <dbReference type="ARBA" id="ARBA00006481"/>
    </source>
</evidence>
<feature type="compositionally biased region" description="Basic and acidic residues" evidence="2">
    <location>
        <begin position="150"/>
        <end position="197"/>
    </location>
</feature>
<dbReference type="STRING" id="28743.ENSCVAP00000028993"/>
<dbReference type="AlphaFoldDB" id="A0A3Q2E9B4"/>
<feature type="compositionally biased region" description="Basic and acidic residues" evidence="2">
    <location>
        <begin position="390"/>
        <end position="413"/>
    </location>
</feature>
<dbReference type="Ensembl" id="ENSCVAT00000030892.1">
    <property type="protein sequence ID" value="ENSCVAP00000028993.1"/>
    <property type="gene ID" value="ENSCVAG00000016438.1"/>
</dbReference>
<dbReference type="RefSeq" id="XP_015225550.1">
    <property type="nucleotide sequence ID" value="XM_015370064.1"/>
</dbReference>
<feature type="compositionally biased region" description="Low complexity" evidence="2">
    <location>
        <begin position="632"/>
        <end position="642"/>
    </location>
</feature>
<feature type="compositionally biased region" description="Polar residues" evidence="2">
    <location>
        <begin position="375"/>
        <end position="388"/>
    </location>
</feature>
<feature type="compositionally biased region" description="Basic and acidic residues" evidence="2">
    <location>
        <begin position="308"/>
        <end position="340"/>
    </location>
</feature>
<evidence type="ECO:0000313" key="4">
    <source>
        <dbReference type="Proteomes" id="UP000265020"/>
    </source>
</evidence>
<dbReference type="KEGG" id="cvg:107081805"/>
<dbReference type="OrthoDB" id="9935637at2759"/>
<comment type="similarity">
    <text evidence="1">Belongs to the BCLAF1/THRAP3 family.</text>
</comment>
<reference evidence="3" key="1">
    <citation type="submission" date="2025-08" db="UniProtKB">
        <authorList>
            <consortium name="Ensembl"/>
        </authorList>
    </citation>
    <scope>IDENTIFICATION</scope>
</reference>
<feature type="compositionally biased region" description="Basic and acidic residues" evidence="2">
    <location>
        <begin position="651"/>
        <end position="675"/>
    </location>
</feature>
<dbReference type="Pfam" id="PF15440">
    <property type="entry name" value="THRAP3_BCLAF1"/>
    <property type="match status" value="1"/>
</dbReference>
<sequence length="713" mass="83994">MSRSRSRSPHYRRFPWEEPDFDPRTVVDQLDGNPQDRGHHPREGPEDFRDPYWEERYPEGPRRSPFRDDFHFRHQRHSDHEEFHRWAESPPRDAIPLEDRRFSQRDEGDSDADRHRTEFRDDFYRFDERREIPPTLLPRLRGSSNTQRVSADHHTRKAWEGRRSEEQDRDHGRPRDFSPGMRSDDQRAEEMLKEGRFPEYPNRGRQREGWDPAFKRPRREMDFVDHPGYREEKDFVDRGYSVHRPRGGFRDRTLGSLPREDSGPFVGEHDHSVERGRNQQQFENFEDRRNDPNFDRQRSPSSAGSSQEHFRKSTSRPRENSRGKHFQNDSRHGNYQEPRRSPNTMRYDQQGGPENYRGRGRELDDQGPRGRAEPNRNQPRYQDRTQGGQRPDHHPIRDDYEKIPNWIDEDKIQQWRQSRSRSLEQNSPRDDLHPKRPPQRNQAWSDRRPDNMTVITKETLTINVDMSRPLSNNSPLCYSTDRLLSMDLVNAGRTRQDFMPLLEHSGMYREKATHTGTFAQEIISLVHFVKEQYFRGDGLTLNKRFSAPQKGGYSQDDSEELTLNQRFSSSRGFSLNMDSIFDDGDDEFLFSKLGSMQGVSNHPKRDPSDLRHDLERRRQEKLEAVKVTIAGSSLSHHSQSSDSEPDLAPPVDHEGYSGRAGDQNRSREGSVERGFRKGAYNRPNMSPQRRKAPLGNEREKHSNPPGNFLFSLG</sequence>
<dbReference type="GO" id="GO:0003712">
    <property type="term" value="F:transcription coregulator activity"/>
    <property type="evidence" value="ECO:0007669"/>
    <property type="project" value="TreeGrafter"/>
</dbReference>
<dbReference type="GO" id="GO:0003677">
    <property type="term" value="F:DNA binding"/>
    <property type="evidence" value="ECO:0007669"/>
    <property type="project" value="TreeGrafter"/>
</dbReference>
<dbReference type="PANTHER" id="PTHR15268:SF17">
    <property type="entry name" value="BCLAF1 AND THRAP3 FAMILY MEMBER 3"/>
    <property type="match status" value="1"/>
</dbReference>
<feature type="region of interest" description="Disordered" evidence="2">
    <location>
        <begin position="134"/>
        <end position="451"/>
    </location>
</feature>
<dbReference type="InterPro" id="IPR029199">
    <property type="entry name" value="THRAP3_BCLAF1"/>
</dbReference>
<reference evidence="3" key="2">
    <citation type="submission" date="2025-09" db="UniProtKB">
        <authorList>
            <consortium name="Ensembl"/>
        </authorList>
    </citation>
    <scope>IDENTIFICATION</scope>
</reference>
<feature type="compositionally biased region" description="Basic and acidic residues" evidence="2">
    <location>
        <begin position="356"/>
        <end position="374"/>
    </location>
</feature>
<organism evidence="3 4">
    <name type="scientific">Cyprinodon variegatus</name>
    <name type="common">Sheepshead minnow</name>
    <dbReference type="NCBI Taxonomy" id="28743"/>
    <lineage>
        <taxon>Eukaryota</taxon>
        <taxon>Metazoa</taxon>
        <taxon>Chordata</taxon>
        <taxon>Craniata</taxon>
        <taxon>Vertebrata</taxon>
        <taxon>Euteleostomi</taxon>
        <taxon>Actinopterygii</taxon>
        <taxon>Neopterygii</taxon>
        <taxon>Teleostei</taxon>
        <taxon>Neoteleostei</taxon>
        <taxon>Acanthomorphata</taxon>
        <taxon>Ovalentaria</taxon>
        <taxon>Atherinomorphae</taxon>
        <taxon>Cyprinodontiformes</taxon>
        <taxon>Cyprinodontidae</taxon>
        <taxon>Cyprinodon</taxon>
    </lineage>
</organism>
<dbReference type="GO" id="GO:0016592">
    <property type="term" value="C:mediator complex"/>
    <property type="evidence" value="ECO:0007669"/>
    <property type="project" value="TreeGrafter"/>
</dbReference>
<name>A0A3Q2E9B4_CYPVA</name>